<organism evidence="4">
    <name type="scientific">Perkinsus marinus (strain ATCC 50983 / TXsc)</name>
    <dbReference type="NCBI Taxonomy" id="423536"/>
    <lineage>
        <taxon>Eukaryota</taxon>
        <taxon>Sar</taxon>
        <taxon>Alveolata</taxon>
        <taxon>Perkinsozoa</taxon>
        <taxon>Perkinsea</taxon>
        <taxon>Perkinsida</taxon>
        <taxon>Perkinsidae</taxon>
        <taxon>Perkinsus</taxon>
    </lineage>
</organism>
<gene>
    <name evidence="3" type="ORF">Pmar_PMAR026107</name>
</gene>
<evidence type="ECO:0000313" key="4">
    <source>
        <dbReference type="Proteomes" id="UP000007800"/>
    </source>
</evidence>
<reference evidence="3 4" key="1">
    <citation type="submission" date="2008-07" db="EMBL/GenBank/DDBJ databases">
        <authorList>
            <person name="El-Sayed N."/>
            <person name="Caler E."/>
            <person name="Inman J."/>
            <person name="Amedeo P."/>
            <person name="Hass B."/>
            <person name="Wortman J."/>
        </authorList>
    </citation>
    <scope>NUCLEOTIDE SEQUENCE [LARGE SCALE GENOMIC DNA]</scope>
    <source>
        <strain evidence="4">ATCC 50983 / TXsc</strain>
    </source>
</reference>
<name>C5KER9_PERM5</name>
<feature type="domain" description="Condensin II complex subunit H2 N-terminal" evidence="2">
    <location>
        <begin position="24"/>
        <end position="109"/>
    </location>
</feature>
<dbReference type="EMBL" id="GG672458">
    <property type="protein sequence ID" value="EER17024.1"/>
    <property type="molecule type" value="Genomic_DNA"/>
</dbReference>
<dbReference type="OrthoDB" id="10038475at2759"/>
<dbReference type="GeneID" id="9053102"/>
<dbReference type="RefSeq" id="XP_002785228.1">
    <property type="nucleotide sequence ID" value="XM_002785182.1"/>
</dbReference>
<feature type="region of interest" description="Disordered" evidence="1">
    <location>
        <begin position="216"/>
        <end position="261"/>
    </location>
</feature>
<feature type="non-terminal residue" evidence="3">
    <location>
        <position position="261"/>
    </location>
</feature>
<dbReference type="Proteomes" id="UP000007800">
    <property type="component" value="Unassembled WGS sequence"/>
</dbReference>
<accession>C5KER9</accession>
<evidence type="ECO:0000259" key="2">
    <source>
        <dbReference type="Pfam" id="PF06278"/>
    </source>
</evidence>
<proteinExistence type="predicted"/>
<dbReference type="InParanoid" id="C5KER9"/>
<sequence>MPSARRGPPGRAKEANPLLGDLPKDSAKAWEIDIVECLEKLKVELFEDDDDEDGENDNPHPINFAQAAIGLYHSAAVYARKIDSLYLKMYETMELLGRGVGQKERRKNAREARKIRKKLGIFDDGDGCELLDSKITRAPEGQLNMLKAGNKMNTNHSFVHRVPLFLVPREEGDRKRPEYKVSSCTVNPYNMAVLLPDLEGRCYTNQEEYLILQEHSGNPRDGAEDAAPLPPPPTQAVIEAPGISPGDSHEDDNLPQEGYSS</sequence>
<evidence type="ECO:0000256" key="1">
    <source>
        <dbReference type="SAM" id="MobiDB-lite"/>
    </source>
</evidence>
<protein>
    <recommendedName>
        <fullName evidence="2">Condensin II complex subunit H2 N-terminal domain-containing protein</fullName>
    </recommendedName>
</protein>
<dbReference type="AlphaFoldDB" id="C5KER9"/>
<feature type="region of interest" description="Disordered" evidence="1">
    <location>
        <begin position="1"/>
        <end position="23"/>
    </location>
</feature>
<keyword evidence="4" id="KW-1185">Reference proteome</keyword>
<evidence type="ECO:0000313" key="3">
    <source>
        <dbReference type="EMBL" id="EER17024.1"/>
    </source>
</evidence>
<dbReference type="Pfam" id="PF06278">
    <property type="entry name" value="CNDH2_N"/>
    <property type="match status" value="1"/>
</dbReference>
<dbReference type="InterPro" id="IPR009378">
    <property type="entry name" value="H2_N"/>
</dbReference>